<keyword evidence="11" id="KW-1185">Reference proteome</keyword>
<accession>A0AAV6HV99</accession>
<keyword evidence="6 9" id="KW-1133">Transmembrane helix</keyword>
<keyword evidence="4" id="KW-0597">Phosphoprotein</keyword>
<feature type="transmembrane region" description="Helical" evidence="9">
    <location>
        <begin position="554"/>
        <end position="575"/>
    </location>
</feature>
<evidence type="ECO:0000256" key="1">
    <source>
        <dbReference type="ARBA" id="ARBA00004141"/>
    </source>
</evidence>
<feature type="transmembrane region" description="Helical" evidence="9">
    <location>
        <begin position="731"/>
        <end position="748"/>
    </location>
</feature>
<proteinExistence type="inferred from homology"/>
<evidence type="ECO:0000256" key="3">
    <source>
        <dbReference type="ARBA" id="ARBA00022448"/>
    </source>
</evidence>
<dbReference type="PANTHER" id="PTHR11654">
    <property type="entry name" value="OLIGOPEPTIDE TRANSPORTER-RELATED"/>
    <property type="match status" value="1"/>
</dbReference>
<feature type="transmembrane region" description="Helical" evidence="9">
    <location>
        <begin position="769"/>
        <end position="789"/>
    </location>
</feature>
<dbReference type="InterPro" id="IPR018456">
    <property type="entry name" value="PTR2_symporter_CS"/>
</dbReference>
<dbReference type="GO" id="GO:0006857">
    <property type="term" value="P:oligopeptide transport"/>
    <property type="evidence" value="ECO:0007669"/>
    <property type="project" value="InterPro"/>
</dbReference>
<dbReference type="InterPro" id="IPR036259">
    <property type="entry name" value="MFS_trans_sf"/>
</dbReference>
<protein>
    <submittedName>
        <fullName evidence="10">Uncharacterized protein</fullName>
    </submittedName>
</protein>
<evidence type="ECO:0000313" key="11">
    <source>
        <dbReference type="Proteomes" id="UP000823749"/>
    </source>
</evidence>
<dbReference type="SUPFAM" id="SSF103473">
    <property type="entry name" value="MFS general substrate transporter"/>
    <property type="match status" value="2"/>
</dbReference>
<evidence type="ECO:0000313" key="10">
    <source>
        <dbReference type="EMBL" id="KAG5520377.1"/>
    </source>
</evidence>
<feature type="transmembrane region" description="Helical" evidence="9">
    <location>
        <begin position="894"/>
        <end position="913"/>
    </location>
</feature>
<evidence type="ECO:0000256" key="7">
    <source>
        <dbReference type="ARBA" id="ARBA00023136"/>
    </source>
</evidence>
<comment type="similarity">
    <text evidence="2">Belongs to the major facilitator superfamily. Proton-dependent oligopeptide transporter (POT/PTR) (TC 2.A.17) family.</text>
</comment>
<feature type="transmembrane region" description="Helical" evidence="9">
    <location>
        <begin position="37"/>
        <end position="59"/>
    </location>
</feature>
<feature type="transmembrane region" description="Helical" evidence="9">
    <location>
        <begin position="581"/>
        <end position="602"/>
    </location>
</feature>
<organism evidence="10 11">
    <name type="scientific">Rhododendron griersonianum</name>
    <dbReference type="NCBI Taxonomy" id="479676"/>
    <lineage>
        <taxon>Eukaryota</taxon>
        <taxon>Viridiplantae</taxon>
        <taxon>Streptophyta</taxon>
        <taxon>Embryophyta</taxon>
        <taxon>Tracheophyta</taxon>
        <taxon>Spermatophyta</taxon>
        <taxon>Magnoliopsida</taxon>
        <taxon>eudicotyledons</taxon>
        <taxon>Gunneridae</taxon>
        <taxon>Pentapetalae</taxon>
        <taxon>asterids</taxon>
        <taxon>Ericales</taxon>
        <taxon>Ericaceae</taxon>
        <taxon>Ericoideae</taxon>
        <taxon>Rhodoreae</taxon>
        <taxon>Rhododendron</taxon>
    </lineage>
</organism>
<dbReference type="PROSITE" id="PS01022">
    <property type="entry name" value="PTR2_1"/>
    <property type="match status" value="1"/>
</dbReference>
<name>A0AAV6HV99_9ERIC</name>
<dbReference type="InterPro" id="IPR000109">
    <property type="entry name" value="POT_fam"/>
</dbReference>
<dbReference type="EMBL" id="JACTNZ010000012">
    <property type="protein sequence ID" value="KAG5520377.1"/>
    <property type="molecule type" value="Genomic_DNA"/>
</dbReference>
<feature type="transmembrane region" description="Helical" evidence="9">
    <location>
        <begin position="821"/>
        <end position="840"/>
    </location>
</feature>
<feature type="transmembrane region" description="Helical" evidence="9">
    <location>
        <begin position="506"/>
        <end position="524"/>
    </location>
</feature>
<comment type="caution">
    <text evidence="10">The sequence shown here is derived from an EMBL/GenBank/DDBJ whole genome shotgun (WGS) entry which is preliminary data.</text>
</comment>
<dbReference type="GO" id="GO:0009705">
    <property type="term" value="C:plant-type vacuole membrane"/>
    <property type="evidence" value="ECO:0007669"/>
    <property type="project" value="UniProtKB-ARBA"/>
</dbReference>
<comment type="similarity">
    <text evidence="8">Belongs to the major facilitator superfamily. Phosphate:H(+) symporter (TC 2.A.1.9) family.</text>
</comment>
<evidence type="ECO:0000256" key="9">
    <source>
        <dbReference type="SAM" id="Phobius"/>
    </source>
</evidence>
<sequence length="932" mass="102176">MYLVAVAQGGHKPCVQAFGAGQFDVHDSKESKARSSFFNWSFLCLAGGSAAASLVLNYIQDNLNWGLGFGIPCISMATALVVFLMGTRTYRYDAKGHDKNPFFRIGKVFANAAWNWRTTNAVRLGEMEAQGTLRPKSSQQYKFLYKALLAPVGSHGEGGACRVSDIEDAKAVLSVLPIWISGLAYAITCALQSNFFTEQGITMDRTIWPGFQIPPATLQLFVGFSLILLIPIYDRFFERAITGRPSGITMLQRIGIGMFVSIICMIVAAMVETKRLETAMESGLVDKPKETIPMSFWWLVPQYLLVGIAGVFATVGLQEFFYDQAPNELKSAGLSLFLSIVGVGNLLSSFLISVLEKTTGGEGKDVMTIPTATGTSEPESSPLLHIPGAGAFVVDYEGCPADRSKSGGWRSAFFIIGVEVTERFAFTGISSNLITYLTGSLGQSKARAAENVNTWNGVSAISPLLGAFIADSYLGRYRTVVIASLLYILGLGLLTLSAVLPSISSLWFQEILFFFSLYLVAVALGGHKPCVLAFGADQFDGQDSEESKSKSSFFNWWALGVISGPTVALLFLNYIQDNLSWGLGFGIPCISMVIALVVFLIGTRTYRYTIKSQEKNPFFRIGKVFAKAARNWQASSSVILVEMEAQGTLPDENSQQFRFLYKALLTPVGSKGGGECRVGDVEDAKAILSLVPIWVSCLVYAIIYAQCSTLFTEQGATMDRSIWPGFDIPPASLLLFVTFSIIFFIPIYDRLFVPFTRALTGKPSGITTLQRIGIGLLMSIVVMIIAALVETKRRETALEFGLVDKPEETVPMSFWWLVPQYILLGIADVFTLTGLQELFYDQVPNELRSAGISLYLSIIGVGSFLSSFLIFIIDEATGGGGWFSDNLNRAHLDYFYWLLAGLSTVALVSYLYFTKTYIYRRGSVNIRRNFGN</sequence>
<keyword evidence="7 9" id="KW-0472">Membrane</keyword>
<feature type="transmembrane region" description="Helical" evidence="9">
    <location>
        <begin position="687"/>
        <end position="711"/>
    </location>
</feature>
<reference evidence="10" key="1">
    <citation type="submission" date="2020-08" db="EMBL/GenBank/DDBJ databases">
        <title>Plant Genome Project.</title>
        <authorList>
            <person name="Zhang R.-G."/>
        </authorList>
    </citation>
    <scope>NUCLEOTIDE SEQUENCE</scope>
    <source>
        <strain evidence="10">WSP0</strain>
        <tissue evidence="10">Leaf</tissue>
    </source>
</reference>
<feature type="transmembrane region" description="Helical" evidence="9">
    <location>
        <begin position="852"/>
        <end position="874"/>
    </location>
</feature>
<gene>
    <name evidence="10" type="ORF">RHGRI_033077</name>
</gene>
<evidence type="ECO:0000256" key="5">
    <source>
        <dbReference type="ARBA" id="ARBA00022692"/>
    </source>
</evidence>
<dbReference type="Gene3D" id="1.20.1250.20">
    <property type="entry name" value="MFS general substrate transporter like domains"/>
    <property type="match status" value="2"/>
</dbReference>
<dbReference type="AlphaFoldDB" id="A0AAV6HV99"/>
<dbReference type="Pfam" id="PF00854">
    <property type="entry name" value="PTR2"/>
    <property type="match status" value="2"/>
</dbReference>
<comment type="subcellular location">
    <subcellularLocation>
        <location evidence="1">Membrane</location>
        <topology evidence="1">Multi-pass membrane protein</topology>
    </subcellularLocation>
</comment>
<feature type="transmembrane region" description="Helical" evidence="9">
    <location>
        <begin position="481"/>
        <end position="500"/>
    </location>
</feature>
<feature type="transmembrane region" description="Helical" evidence="9">
    <location>
        <begin position="303"/>
        <end position="322"/>
    </location>
</feature>
<feature type="transmembrane region" description="Helical" evidence="9">
    <location>
        <begin position="213"/>
        <end position="233"/>
    </location>
</feature>
<keyword evidence="5 9" id="KW-0812">Transmembrane</keyword>
<feature type="transmembrane region" description="Helical" evidence="9">
    <location>
        <begin position="334"/>
        <end position="355"/>
    </location>
</feature>
<evidence type="ECO:0000256" key="4">
    <source>
        <dbReference type="ARBA" id="ARBA00022553"/>
    </source>
</evidence>
<feature type="transmembrane region" description="Helical" evidence="9">
    <location>
        <begin position="254"/>
        <end position="271"/>
    </location>
</feature>
<evidence type="ECO:0000256" key="6">
    <source>
        <dbReference type="ARBA" id="ARBA00022989"/>
    </source>
</evidence>
<dbReference type="FunFam" id="1.20.1250.20:FF:000147">
    <property type="entry name" value="Protein NRT1/ PTR family 5.10"/>
    <property type="match status" value="1"/>
</dbReference>
<dbReference type="GO" id="GO:0080054">
    <property type="term" value="F:low-affinity nitrate transmembrane transporter activity"/>
    <property type="evidence" value="ECO:0007669"/>
    <property type="project" value="UniProtKB-ARBA"/>
</dbReference>
<feature type="transmembrane region" description="Helical" evidence="9">
    <location>
        <begin position="65"/>
        <end position="85"/>
    </location>
</feature>
<evidence type="ECO:0000256" key="2">
    <source>
        <dbReference type="ARBA" id="ARBA00005982"/>
    </source>
</evidence>
<evidence type="ECO:0000256" key="8">
    <source>
        <dbReference type="ARBA" id="ARBA00044504"/>
    </source>
</evidence>
<dbReference type="Proteomes" id="UP000823749">
    <property type="component" value="Chromosome 12"/>
</dbReference>
<keyword evidence="3" id="KW-0813">Transport</keyword>